<dbReference type="PANTHER" id="PTHR43649:SF12">
    <property type="entry name" value="DIACETYLCHITOBIOSE BINDING PROTEIN DASA"/>
    <property type="match status" value="1"/>
</dbReference>
<dbReference type="InterPro" id="IPR006059">
    <property type="entry name" value="SBP"/>
</dbReference>
<sequence>MFAMKGRKTAVFLLCFALVSALLLGALRSPATAQSGTLQIWTKFNDQNPQNTQDKWLADMIARYRTEFGVQIVNTFQPFDQINAKLNVAVQARGEVPDVSYVDSQQLGFFDQNGVLTDLTDWVKSRPWFSDVDAGALAACTTPDGKILCVPSHSAVHFLYYWKDVYPDGVPATTDEFLAKAAELKAANPNAFAFTGKLAEKVSVERFYYNLIVSYGGQIADKEGRAVWANEATMKTVEFVRELFAKGYAAQESLAPGFDNEQPFMRGDAGAFVAGSYSYVYLTPLTAPDGTKFEGEITGTFDPEALSVGAALKAGKLGIAPQFAAPGGKPASLILASGWAIPVGAKNVEAAKAFIDFQMTTKENIAYSAAYGALPALNSAAASEEFQTPYWVEVAKIQKEYAVPSPTFSDYDKGITLLADAIVKLITDPSLDIMATLQAAQDEYNASVE</sequence>
<dbReference type="PANTHER" id="PTHR43649">
    <property type="entry name" value="ARABINOSE-BINDING PROTEIN-RELATED"/>
    <property type="match status" value="1"/>
</dbReference>
<evidence type="ECO:0000313" key="2">
    <source>
        <dbReference type="EMBL" id="PJF35956.1"/>
    </source>
</evidence>
<evidence type="ECO:0000256" key="1">
    <source>
        <dbReference type="SAM" id="SignalP"/>
    </source>
</evidence>
<reference evidence="2 3" key="1">
    <citation type="submission" date="2017-11" db="EMBL/GenBank/DDBJ databases">
        <title>Evolution of Phototrophy in the Chloroflexi Phylum Driven by Horizontal Gene Transfer.</title>
        <authorList>
            <person name="Ward L.M."/>
            <person name="Hemp J."/>
            <person name="Shih P.M."/>
            <person name="Mcglynn S.E."/>
            <person name="Fischer W."/>
        </authorList>
    </citation>
    <scope>NUCLEOTIDE SEQUENCE [LARGE SCALE GENOMIC DNA]</scope>
    <source>
        <strain evidence="2">JP3_13</strain>
    </source>
</reference>
<dbReference type="InterPro" id="IPR050490">
    <property type="entry name" value="Bact_solute-bd_prot1"/>
</dbReference>
<feature type="chain" id="PRO_5030053699" evidence="1">
    <location>
        <begin position="34"/>
        <end position="449"/>
    </location>
</feature>
<evidence type="ECO:0000313" key="3">
    <source>
        <dbReference type="Proteomes" id="UP000229681"/>
    </source>
</evidence>
<gene>
    <name evidence="2" type="ORF">CUN49_07970</name>
</gene>
<organism evidence="2 3">
    <name type="scientific">Candidatus Thermofonsia Clade 1 bacterium</name>
    <dbReference type="NCBI Taxonomy" id="2364210"/>
    <lineage>
        <taxon>Bacteria</taxon>
        <taxon>Bacillati</taxon>
        <taxon>Chloroflexota</taxon>
        <taxon>Candidatus Thermofontia</taxon>
        <taxon>Candidatus Thermofonsia Clade 1</taxon>
    </lineage>
</organism>
<protein>
    <submittedName>
        <fullName evidence="2">Sugar ABC transporter substrate-binding protein</fullName>
    </submittedName>
</protein>
<dbReference type="SUPFAM" id="SSF53850">
    <property type="entry name" value="Periplasmic binding protein-like II"/>
    <property type="match status" value="1"/>
</dbReference>
<accession>A0A2M8PEH7</accession>
<dbReference type="Proteomes" id="UP000229681">
    <property type="component" value="Unassembled WGS sequence"/>
</dbReference>
<dbReference type="AlphaFoldDB" id="A0A2M8PEH7"/>
<dbReference type="EMBL" id="PGTM01000093">
    <property type="protein sequence ID" value="PJF35956.1"/>
    <property type="molecule type" value="Genomic_DNA"/>
</dbReference>
<comment type="caution">
    <text evidence="2">The sequence shown here is derived from an EMBL/GenBank/DDBJ whole genome shotgun (WGS) entry which is preliminary data.</text>
</comment>
<dbReference type="Pfam" id="PF13416">
    <property type="entry name" value="SBP_bac_8"/>
    <property type="match status" value="1"/>
</dbReference>
<feature type="signal peptide" evidence="1">
    <location>
        <begin position="1"/>
        <end position="33"/>
    </location>
</feature>
<keyword evidence="1" id="KW-0732">Signal</keyword>
<dbReference type="Gene3D" id="3.40.190.10">
    <property type="entry name" value="Periplasmic binding protein-like II"/>
    <property type="match status" value="1"/>
</dbReference>
<proteinExistence type="predicted"/>
<name>A0A2M8PEH7_9CHLR</name>